<evidence type="ECO:0000313" key="2">
    <source>
        <dbReference type="Proteomes" id="UP000798662"/>
    </source>
</evidence>
<keyword evidence="2" id="KW-1185">Reference proteome</keyword>
<proteinExistence type="predicted"/>
<accession>A0ACC3BPA6</accession>
<evidence type="ECO:0000313" key="1">
    <source>
        <dbReference type="EMBL" id="KAK1859571.1"/>
    </source>
</evidence>
<sequence>MGHSSWRKAAPRREHNERSQPAALARDTADARYVGVKLGVEAAKVRLLAASLLFASDMGATAAATGTTAPVAKRCRRGPPLGKRHAAAAANATAEGAAPAYAARHVLIVDDATAVATFDAASPFDASAPLLGRPSNQVRADDAAAGRMVLTLGGATAGAAASREEAVAYKKLAACAKRVAKLEVVRGDVELIKRLRGKGATNHVWKRNTDTSAPAVTMWWQLRSK</sequence>
<dbReference type="EMBL" id="CM020618">
    <property type="protein sequence ID" value="KAK1859571.1"/>
    <property type="molecule type" value="Genomic_DNA"/>
</dbReference>
<gene>
    <name evidence="1" type="ORF">I4F81_002166</name>
</gene>
<comment type="caution">
    <text evidence="1">The sequence shown here is derived from an EMBL/GenBank/DDBJ whole genome shotgun (WGS) entry which is preliminary data.</text>
</comment>
<name>A0ACC3BPA6_PYRYE</name>
<protein>
    <submittedName>
        <fullName evidence="1">Uncharacterized protein</fullName>
    </submittedName>
</protein>
<organism evidence="1 2">
    <name type="scientific">Pyropia yezoensis</name>
    <name type="common">Susabi-nori</name>
    <name type="synonym">Porphyra yezoensis</name>
    <dbReference type="NCBI Taxonomy" id="2788"/>
    <lineage>
        <taxon>Eukaryota</taxon>
        <taxon>Rhodophyta</taxon>
        <taxon>Bangiophyceae</taxon>
        <taxon>Bangiales</taxon>
        <taxon>Bangiaceae</taxon>
        <taxon>Pyropia</taxon>
    </lineage>
</organism>
<reference evidence="1" key="1">
    <citation type="submission" date="2019-11" db="EMBL/GenBank/DDBJ databases">
        <title>Nori genome reveals adaptations in red seaweeds to the harsh intertidal environment.</title>
        <authorList>
            <person name="Wang D."/>
            <person name="Mao Y."/>
        </authorList>
    </citation>
    <scope>NUCLEOTIDE SEQUENCE</scope>
    <source>
        <tissue evidence="1">Gametophyte</tissue>
    </source>
</reference>
<dbReference type="Proteomes" id="UP000798662">
    <property type="component" value="Chromosome 1"/>
</dbReference>